<keyword evidence="8" id="KW-1185">Reference proteome</keyword>
<dbReference type="GO" id="GO:0007034">
    <property type="term" value="P:vacuolar transport"/>
    <property type="evidence" value="ECO:0007669"/>
    <property type="project" value="InterPro"/>
</dbReference>
<dbReference type="GO" id="GO:0022857">
    <property type="term" value="F:transmembrane transporter activity"/>
    <property type="evidence" value="ECO:0007669"/>
    <property type="project" value="InterPro"/>
</dbReference>
<feature type="region of interest" description="Disordered" evidence="5">
    <location>
        <begin position="233"/>
        <end position="267"/>
    </location>
</feature>
<feature type="compositionally biased region" description="Basic and acidic residues" evidence="5">
    <location>
        <begin position="726"/>
        <end position="738"/>
    </location>
</feature>
<evidence type="ECO:0000256" key="6">
    <source>
        <dbReference type="SAM" id="Phobius"/>
    </source>
</evidence>
<keyword evidence="3 6" id="KW-1133">Transmembrane helix</keyword>
<dbReference type="GO" id="GO:0005886">
    <property type="term" value="C:plasma membrane"/>
    <property type="evidence" value="ECO:0007669"/>
    <property type="project" value="TreeGrafter"/>
</dbReference>
<evidence type="ECO:0000313" key="7">
    <source>
        <dbReference type="EMBL" id="KKY27647.1"/>
    </source>
</evidence>
<evidence type="ECO:0000313" key="8">
    <source>
        <dbReference type="Proteomes" id="UP000053317"/>
    </source>
</evidence>
<feature type="compositionally biased region" description="Acidic residues" evidence="5">
    <location>
        <begin position="702"/>
        <end position="714"/>
    </location>
</feature>
<feature type="transmembrane region" description="Helical" evidence="6">
    <location>
        <begin position="66"/>
        <end position="87"/>
    </location>
</feature>
<reference evidence="7 8" key="1">
    <citation type="submission" date="2015-05" db="EMBL/GenBank/DDBJ databases">
        <title>Distinctive expansion of gene families associated with plant cell wall degradation and secondary metabolism in the genomes of grapevine trunk pathogens.</title>
        <authorList>
            <person name="Lawrence D.P."/>
            <person name="Travadon R."/>
            <person name="Rolshausen P.E."/>
            <person name="Baumgartner K."/>
        </authorList>
    </citation>
    <scope>NUCLEOTIDE SEQUENCE [LARGE SCALE GENOMIC DNA]</scope>
    <source>
        <strain evidence="7">UCRPC4</strain>
    </source>
</reference>
<comment type="caution">
    <text evidence="7">The sequence shown here is derived from an EMBL/GenBank/DDBJ whole genome shotgun (WGS) entry which is preliminary data.</text>
</comment>
<comment type="subcellular location">
    <subcellularLocation>
        <location evidence="1">Membrane</location>
        <topology evidence="1">Multi-pass membrane protein</topology>
    </subcellularLocation>
</comment>
<feature type="region of interest" description="Disordered" evidence="5">
    <location>
        <begin position="678"/>
        <end position="746"/>
    </location>
</feature>
<evidence type="ECO:0000256" key="3">
    <source>
        <dbReference type="ARBA" id="ARBA00022989"/>
    </source>
</evidence>
<dbReference type="InterPro" id="IPR036259">
    <property type="entry name" value="MFS_trans_sf"/>
</dbReference>
<keyword evidence="4 6" id="KW-0472">Membrane</keyword>
<proteinExistence type="predicted"/>
<reference evidence="7 8" key="2">
    <citation type="submission" date="2015-05" db="EMBL/GenBank/DDBJ databases">
        <authorList>
            <person name="Morales-Cruz A."/>
            <person name="Amrine K.C."/>
            <person name="Cantu D."/>
        </authorList>
    </citation>
    <scope>NUCLEOTIDE SEQUENCE [LARGE SCALE GENOMIC DNA]</scope>
    <source>
        <strain evidence="7">UCRPC4</strain>
    </source>
</reference>
<dbReference type="EMBL" id="LCWF01000022">
    <property type="protein sequence ID" value="KKY27647.1"/>
    <property type="molecule type" value="Genomic_DNA"/>
</dbReference>
<feature type="transmembrane region" description="Helical" evidence="6">
    <location>
        <begin position="341"/>
        <end position="360"/>
    </location>
</feature>
<dbReference type="Pfam" id="PF03357">
    <property type="entry name" value="Snf7"/>
    <property type="match status" value="1"/>
</dbReference>
<feature type="compositionally biased region" description="Polar residues" evidence="5">
    <location>
        <begin position="241"/>
        <end position="258"/>
    </location>
</feature>
<dbReference type="InterPro" id="IPR005024">
    <property type="entry name" value="Snf7_fam"/>
</dbReference>
<feature type="transmembrane region" description="Helical" evidence="6">
    <location>
        <begin position="381"/>
        <end position="402"/>
    </location>
</feature>
<sequence length="746" mass="83796">MEMNYDEATLRQIEEELDTKIYPGTEIMADVGSHHFVKGASAVLVPQPSADLHDPLNWSPMWKTTVAIIATGVSFLQALGPLSLAPMVGVMMEQYNSSLAAVIQFTGVTILVLGFSNFIWVPIQTAFGRRPTAQPQIIADVYFLHERGGWNTLYFTAYFGALMIGPIISGPMALHTNWRYFWWLNLGLMGLWIILILFFFPETKWHRAHPKDMIANLGNSSDEKQAAVEVENKAPERDIESTTSTTMQDLSKTATQQRDPYLGKGRPSKQQFKIFQPSKHPFKDMALDIWIPIKLHAFPIVHLAAFVVSWSASCFLTINLTQSQVFAAPPYNFSSQTIGQFNWAIVIGALVGLATNGKLSDWVSMRATRKNRGIREPEMRLPALIPYVLIMLLGNFVVAFGYEYKWPWEAIVIIGYGCAGVQVAAMPAIISTYAVDCYKPVAGSIFVAITVNKNLWGYGMSKFITEWTVADGYLPAIMTNMCLTFLWCAFAVLFFYKGKTFRKCTSFSCIMGNGQSSRKISAQDRAILDLKNQRDRLHQYQRRLTHITTLETKAARECLARGDKPRALLALRRKKYQESLLLKTDAQLEQLEILTGSVEFALVQKDVLFGLKTGTEVLKDIHKEIGGIEEVEKLMGEGEREREFQKEVSDLLASQMTNQEEDEVEDELEALEREVNGPVAVLPDAPKHGVIEEPLPDAPTTEMDENEEEEEEEAAAAAIRKRQKERAKARAKDREQENGGRVAVEA</sequence>
<evidence type="ECO:0000256" key="5">
    <source>
        <dbReference type="SAM" id="MobiDB-lite"/>
    </source>
</evidence>
<gene>
    <name evidence="7" type="ORF">UCRPC4_g00880</name>
</gene>
<evidence type="ECO:0000256" key="2">
    <source>
        <dbReference type="ARBA" id="ARBA00022692"/>
    </source>
</evidence>
<dbReference type="Pfam" id="PF07690">
    <property type="entry name" value="MFS_1"/>
    <property type="match status" value="1"/>
</dbReference>
<feature type="transmembrane region" description="Helical" evidence="6">
    <location>
        <begin position="153"/>
        <end position="174"/>
    </location>
</feature>
<feature type="transmembrane region" description="Helical" evidence="6">
    <location>
        <begin position="476"/>
        <end position="496"/>
    </location>
</feature>
<dbReference type="PANTHER" id="PTHR23502">
    <property type="entry name" value="MAJOR FACILITATOR SUPERFAMILY"/>
    <property type="match status" value="1"/>
</dbReference>
<dbReference type="PANTHER" id="PTHR23502:SF149">
    <property type="entry name" value="TRANSPORTER, PUTATIVE-RELATED"/>
    <property type="match status" value="1"/>
</dbReference>
<evidence type="ECO:0000256" key="4">
    <source>
        <dbReference type="ARBA" id="ARBA00023136"/>
    </source>
</evidence>
<feature type="transmembrane region" description="Helical" evidence="6">
    <location>
        <begin position="99"/>
        <end position="120"/>
    </location>
</feature>
<name>A0A0G2EYG7_PHACM</name>
<dbReference type="AlphaFoldDB" id="A0A0G2EYG7"/>
<feature type="transmembrane region" description="Helical" evidence="6">
    <location>
        <begin position="437"/>
        <end position="456"/>
    </location>
</feature>
<protein>
    <submittedName>
        <fullName evidence="7">Putative mfs transporter</fullName>
    </submittedName>
</protein>
<dbReference type="Gene3D" id="1.20.1250.20">
    <property type="entry name" value="MFS general substrate transporter like domains"/>
    <property type="match status" value="1"/>
</dbReference>
<dbReference type="OrthoDB" id="5215911at2759"/>
<feature type="transmembrane region" description="Helical" evidence="6">
    <location>
        <begin position="180"/>
        <end position="200"/>
    </location>
</feature>
<dbReference type="Proteomes" id="UP000053317">
    <property type="component" value="Unassembled WGS sequence"/>
</dbReference>
<dbReference type="InterPro" id="IPR011701">
    <property type="entry name" value="MFS"/>
</dbReference>
<feature type="transmembrane region" description="Helical" evidence="6">
    <location>
        <begin position="300"/>
        <end position="321"/>
    </location>
</feature>
<evidence type="ECO:0000256" key="1">
    <source>
        <dbReference type="ARBA" id="ARBA00004141"/>
    </source>
</evidence>
<dbReference type="SUPFAM" id="SSF103473">
    <property type="entry name" value="MFS general substrate transporter"/>
    <property type="match status" value="1"/>
</dbReference>
<keyword evidence="2 6" id="KW-0812">Transmembrane</keyword>
<dbReference type="Gene3D" id="1.10.287.1060">
    <property type="entry name" value="ESAT-6-like"/>
    <property type="match status" value="1"/>
</dbReference>
<organism evidence="7 8">
    <name type="scientific">Phaeomoniella chlamydospora</name>
    <name type="common">Phaeoacremonium chlamydosporum</name>
    <dbReference type="NCBI Taxonomy" id="158046"/>
    <lineage>
        <taxon>Eukaryota</taxon>
        <taxon>Fungi</taxon>
        <taxon>Dikarya</taxon>
        <taxon>Ascomycota</taxon>
        <taxon>Pezizomycotina</taxon>
        <taxon>Eurotiomycetes</taxon>
        <taxon>Chaetothyriomycetidae</taxon>
        <taxon>Phaeomoniellales</taxon>
        <taxon>Phaeomoniellaceae</taxon>
        <taxon>Phaeomoniella</taxon>
    </lineage>
</organism>
<feature type="transmembrane region" description="Helical" evidence="6">
    <location>
        <begin position="408"/>
        <end position="430"/>
    </location>
</feature>
<accession>A0A0G2EYG7</accession>